<sequence length="86" mass="10052">MAGLRTLEYYIRYLGSNGPNISRRNIWENVLKVVEEHNHTRHRRDLCKPPEVQANLIRANRVQRPILLTSMDSPDYVLNGHVFEGI</sequence>
<dbReference type="Proteomes" id="UP000663888">
    <property type="component" value="Unassembled WGS sequence"/>
</dbReference>
<proteinExistence type="predicted"/>
<comment type="caution">
    <text evidence="2">The sequence shown here is derived from an EMBL/GenBank/DDBJ whole genome shotgun (WGS) entry which is preliminary data.</text>
</comment>
<dbReference type="Proteomes" id="UP000663861">
    <property type="component" value="Unassembled WGS sequence"/>
</dbReference>
<dbReference type="EMBL" id="CAJMWX010001029">
    <property type="protein sequence ID" value="CAE6445462.1"/>
    <property type="molecule type" value="Genomic_DNA"/>
</dbReference>
<dbReference type="AlphaFoldDB" id="A0A8H3GM41"/>
<dbReference type="EMBL" id="CAJMWY010001027">
    <property type="protein sequence ID" value="CAE6455974.1"/>
    <property type="molecule type" value="Genomic_DNA"/>
</dbReference>
<gene>
    <name evidence="1" type="ORF">RDB_LOCUS57656</name>
    <name evidence="2" type="ORF">RDB_LOCUS61658</name>
</gene>
<evidence type="ECO:0000313" key="1">
    <source>
        <dbReference type="EMBL" id="CAE6445462.1"/>
    </source>
</evidence>
<accession>A0A8H3GM41</accession>
<evidence type="ECO:0000313" key="2">
    <source>
        <dbReference type="EMBL" id="CAE6455974.1"/>
    </source>
</evidence>
<protein>
    <submittedName>
        <fullName evidence="2">Uncharacterized protein</fullName>
    </submittedName>
</protein>
<reference evidence="2" key="1">
    <citation type="submission" date="2021-01" db="EMBL/GenBank/DDBJ databases">
        <authorList>
            <person name="Kaushik A."/>
        </authorList>
    </citation>
    <scope>NUCLEOTIDE SEQUENCE</scope>
    <source>
        <strain evidence="1">AG4-R118</strain>
        <strain evidence="2">AG4-RS23</strain>
    </source>
</reference>
<organism evidence="2 3">
    <name type="scientific">Rhizoctonia solani</name>
    <dbReference type="NCBI Taxonomy" id="456999"/>
    <lineage>
        <taxon>Eukaryota</taxon>
        <taxon>Fungi</taxon>
        <taxon>Dikarya</taxon>
        <taxon>Basidiomycota</taxon>
        <taxon>Agaricomycotina</taxon>
        <taxon>Agaricomycetes</taxon>
        <taxon>Cantharellales</taxon>
        <taxon>Ceratobasidiaceae</taxon>
        <taxon>Rhizoctonia</taxon>
    </lineage>
</organism>
<name>A0A8H3GM41_9AGAM</name>
<evidence type="ECO:0000313" key="3">
    <source>
        <dbReference type="Proteomes" id="UP000663861"/>
    </source>
</evidence>